<gene>
    <name evidence="1" type="ORF">ES676_09655</name>
</gene>
<reference evidence="1 2" key="1">
    <citation type="submission" date="2019-08" db="EMBL/GenBank/DDBJ databases">
        <title>Genomes of Antarctic Bizionia species.</title>
        <authorList>
            <person name="Bowman J.P."/>
        </authorList>
    </citation>
    <scope>NUCLEOTIDE SEQUENCE [LARGE SCALE GENOMIC DNA]</scope>
    <source>
        <strain evidence="1 2">HFD</strain>
    </source>
</reference>
<name>A0A8H2LE11_9FLAO</name>
<proteinExistence type="predicted"/>
<dbReference type="Proteomes" id="UP000323324">
    <property type="component" value="Unassembled WGS sequence"/>
</dbReference>
<sequence>MFYPNSYRLFSALLFIYAKWTYSHYDEENKTHMYYDNYESNLAIDLSEKTITWLTERENSQWSKAIKYINLIKDDSVKPQ</sequence>
<dbReference type="AlphaFoldDB" id="A0A8H2LE11"/>
<comment type="caution">
    <text evidence="1">The sequence shown here is derived from an EMBL/GenBank/DDBJ whole genome shotgun (WGS) entry which is preliminary data.</text>
</comment>
<evidence type="ECO:0000313" key="2">
    <source>
        <dbReference type="Proteomes" id="UP000323324"/>
    </source>
</evidence>
<evidence type="ECO:0000313" key="1">
    <source>
        <dbReference type="EMBL" id="TYB73013.1"/>
    </source>
</evidence>
<keyword evidence="2" id="KW-1185">Reference proteome</keyword>
<accession>A0A8H2LE11</accession>
<dbReference type="RefSeq" id="WP_148370121.1">
    <property type="nucleotide sequence ID" value="NZ_VSKM01000009.1"/>
</dbReference>
<protein>
    <submittedName>
        <fullName evidence="1">Uncharacterized protein</fullName>
    </submittedName>
</protein>
<organism evidence="1 2">
    <name type="scientific">Bizionia saleffrena</name>
    <dbReference type="NCBI Taxonomy" id="291189"/>
    <lineage>
        <taxon>Bacteria</taxon>
        <taxon>Pseudomonadati</taxon>
        <taxon>Bacteroidota</taxon>
        <taxon>Flavobacteriia</taxon>
        <taxon>Flavobacteriales</taxon>
        <taxon>Flavobacteriaceae</taxon>
        <taxon>Bizionia</taxon>
    </lineage>
</organism>
<dbReference type="EMBL" id="VSKM01000009">
    <property type="protein sequence ID" value="TYB73013.1"/>
    <property type="molecule type" value="Genomic_DNA"/>
</dbReference>